<reference evidence="1" key="1">
    <citation type="submission" date="2020-10" db="EMBL/GenBank/DDBJ databases">
        <title>Unveiling of a novel bifunctional photoreceptor, Dualchrome1, isolated from a cosmopolitan green alga.</title>
        <authorList>
            <person name="Suzuki S."/>
            <person name="Kawachi M."/>
        </authorList>
    </citation>
    <scope>NUCLEOTIDE SEQUENCE</scope>
    <source>
        <strain evidence="1">NIES 2893</strain>
    </source>
</reference>
<dbReference type="AlphaFoldDB" id="A0A830HJM1"/>
<dbReference type="Pfam" id="PF02622">
    <property type="entry name" value="DUF179"/>
    <property type="match status" value="1"/>
</dbReference>
<comment type="caution">
    <text evidence="1">The sequence shown here is derived from an EMBL/GenBank/DDBJ whole genome shotgun (WGS) entry which is preliminary data.</text>
</comment>
<proteinExistence type="predicted"/>
<name>A0A830HJM1_9CHLO</name>
<evidence type="ECO:0000313" key="2">
    <source>
        <dbReference type="Proteomes" id="UP000660262"/>
    </source>
</evidence>
<gene>
    <name evidence="1" type="ORF">PPROV_000606500</name>
</gene>
<dbReference type="PANTHER" id="PTHR31984">
    <property type="entry name" value="TRANSPORTER, PUTATIVE (DUF179)-RELATED"/>
    <property type="match status" value="1"/>
</dbReference>
<keyword evidence="2" id="KW-1185">Reference proteome</keyword>
<dbReference type="PANTHER" id="PTHR31984:SF17">
    <property type="entry name" value="TRANSCRIPTIONAL REGULATOR"/>
    <property type="match status" value="1"/>
</dbReference>
<dbReference type="SUPFAM" id="SSF143456">
    <property type="entry name" value="VC0467-like"/>
    <property type="match status" value="2"/>
</dbReference>
<dbReference type="EMBL" id="BNJQ01000016">
    <property type="protein sequence ID" value="GHP07324.1"/>
    <property type="molecule type" value="Genomic_DNA"/>
</dbReference>
<dbReference type="Proteomes" id="UP000660262">
    <property type="component" value="Unassembled WGS sequence"/>
</dbReference>
<protein>
    <submittedName>
        <fullName evidence="1">Uncharacterized protein</fullName>
    </submittedName>
</protein>
<accession>A0A830HJM1</accession>
<dbReference type="Gene3D" id="3.40.1740.10">
    <property type="entry name" value="VC0467-like"/>
    <property type="match status" value="2"/>
</dbReference>
<sequence length="620" mass="66694">MERTGDGTTPGSDAPEGEDLESWAYETPLLEQGSVVMSAVPKAEPSTRGHGLRQQYFHKCMILALEHDKSFTKGIILNRPTAYVLDNFKIWCGGDVQTGGLYGSRLPLPAETTQQFTSSVSEDVLRINPRRFGTEGFAAAAAGDGGDTMADLLVTTAAPTDGATPADITVLHTLTSPEARERSKRVLKDLFVTSFADARWLVDNGLATHDDFWVFVGYAGWGADQLQGELDRGLWHLAAADPTVLLKSLTDMARDPDSIPRLDAATGELCEGGDGIGAWERLIEKIGRAPPSSVEGEGDLAIQFCDDMLREWVRTRLVPLPPVSLASTVSAARSRQPFALQPGTLLAVTSPVALDLQFLHKSLILVLDVRPGLVVSVVINRPTDNSLEFEMAACSPPQVQDTGGDASEADEASTTYTLTARRRVFFGGNLVTSGTGLLLLHRSSLQCGVAIEGKHLGADADDAEELAPMPEPAIFAQPPPNPGLSIAGKDFCGTSDDLLVFHGLTAWTHGRLHRAIRSGHISQVDPSHVDFDVLFDLGSHQSGASPDLQERIKEMQAKSSKDPAATAFLKSNRQRRVASLAEDVWRGAVDEGALTVPTTPRGLSYLADDALLEWLRVYTT</sequence>
<organism evidence="1 2">
    <name type="scientific">Pycnococcus provasolii</name>
    <dbReference type="NCBI Taxonomy" id="41880"/>
    <lineage>
        <taxon>Eukaryota</taxon>
        <taxon>Viridiplantae</taxon>
        <taxon>Chlorophyta</taxon>
        <taxon>Pseudoscourfieldiophyceae</taxon>
        <taxon>Pseudoscourfieldiales</taxon>
        <taxon>Pycnococcaceae</taxon>
        <taxon>Pycnococcus</taxon>
    </lineage>
</organism>
<dbReference type="InterPro" id="IPR003774">
    <property type="entry name" value="AlgH-like"/>
</dbReference>
<evidence type="ECO:0000313" key="1">
    <source>
        <dbReference type="EMBL" id="GHP07324.1"/>
    </source>
</evidence>
<dbReference type="OrthoDB" id="272750at2759"/>